<evidence type="ECO:0000256" key="1">
    <source>
        <dbReference type="SAM" id="MobiDB-lite"/>
    </source>
</evidence>
<gene>
    <name evidence="2" type="ORF">KDA27_05545</name>
</gene>
<name>A0A956NA66_UNCEI</name>
<sequence>MPDRPRIAFLTIHDMDGYVSDDELVREPLARLGYELDAVPWDADVDWSRFRAVVLRTTWDYHDRLSEFLEVLERIEAAGCELWNPSEVVRWNADKRYLGELGDRGVPVVPTLYREADANLDLEALFSHFQTHDLIVKPTVGACAFDTFRVRNERSKLATAGADSFAEDSARGDSTKSDSAKNDSAKNESTRSGPTRNDSLPSAAARREEACSGAEGNDSSRREWFTGDVPYLAYTLENEERIEAALRGRAYMAQPFVPEILTSGETSLFYFNGRYSHAVLKMPKTGDFRVQEEYGGMITPADPPRDLVETCGAIAQLFDPPLLYARVDIVRTGELFLLMELELIEPALYFRIVPGSAESFADAIVDRLDRE</sequence>
<dbReference type="Proteomes" id="UP000739538">
    <property type="component" value="Unassembled WGS sequence"/>
</dbReference>
<dbReference type="PANTHER" id="PTHR39217:SF1">
    <property type="entry name" value="GLUTATHIONE SYNTHETASE"/>
    <property type="match status" value="1"/>
</dbReference>
<organism evidence="2 3">
    <name type="scientific">Eiseniibacteriota bacterium</name>
    <dbReference type="NCBI Taxonomy" id="2212470"/>
    <lineage>
        <taxon>Bacteria</taxon>
        <taxon>Candidatus Eiseniibacteriota</taxon>
    </lineage>
</organism>
<evidence type="ECO:0000313" key="2">
    <source>
        <dbReference type="EMBL" id="MCA9755246.1"/>
    </source>
</evidence>
<evidence type="ECO:0008006" key="4">
    <source>
        <dbReference type="Google" id="ProtNLM"/>
    </source>
</evidence>
<comment type="caution">
    <text evidence="2">The sequence shown here is derived from an EMBL/GenBank/DDBJ whole genome shotgun (WGS) entry which is preliminary data.</text>
</comment>
<dbReference type="InterPro" id="IPR053191">
    <property type="entry name" value="DcsG_Biosynth_Enzyme"/>
</dbReference>
<dbReference type="AlphaFoldDB" id="A0A956NA66"/>
<feature type="compositionally biased region" description="Polar residues" evidence="1">
    <location>
        <begin position="190"/>
        <end position="200"/>
    </location>
</feature>
<accession>A0A956NA66</accession>
<reference evidence="2" key="1">
    <citation type="submission" date="2020-04" db="EMBL/GenBank/DDBJ databases">
        <authorList>
            <person name="Zhang T."/>
        </authorList>
    </citation>
    <scope>NUCLEOTIDE SEQUENCE</scope>
    <source>
        <strain evidence="2">HKST-UBA02</strain>
    </source>
</reference>
<feature type="compositionally biased region" description="Basic and acidic residues" evidence="1">
    <location>
        <begin position="168"/>
        <end position="189"/>
    </location>
</feature>
<reference evidence="2" key="2">
    <citation type="journal article" date="2021" name="Microbiome">
        <title>Successional dynamics and alternative stable states in a saline activated sludge microbial community over 9 years.</title>
        <authorList>
            <person name="Wang Y."/>
            <person name="Ye J."/>
            <person name="Ju F."/>
            <person name="Liu L."/>
            <person name="Boyd J.A."/>
            <person name="Deng Y."/>
            <person name="Parks D.H."/>
            <person name="Jiang X."/>
            <person name="Yin X."/>
            <person name="Woodcroft B.J."/>
            <person name="Tyson G.W."/>
            <person name="Hugenholtz P."/>
            <person name="Polz M.F."/>
            <person name="Zhang T."/>
        </authorList>
    </citation>
    <scope>NUCLEOTIDE SEQUENCE</scope>
    <source>
        <strain evidence="2">HKST-UBA02</strain>
    </source>
</reference>
<evidence type="ECO:0000313" key="3">
    <source>
        <dbReference type="Proteomes" id="UP000739538"/>
    </source>
</evidence>
<dbReference type="SUPFAM" id="SSF56059">
    <property type="entry name" value="Glutathione synthetase ATP-binding domain-like"/>
    <property type="match status" value="1"/>
</dbReference>
<proteinExistence type="predicted"/>
<dbReference type="Gene3D" id="3.30.470.20">
    <property type="entry name" value="ATP-grasp fold, B domain"/>
    <property type="match status" value="1"/>
</dbReference>
<feature type="region of interest" description="Disordered" evidence="1">
    <location>
        <begin position="161"/>
        <end position="219"/>
    </location>
</feature>
<protein>
    <recommendedName>
        <fullName evidence="4">Prokaryotic glutathione synthetase ATP-binding domain-containing protein</fullName>
    </recommendedName>
</protein>
<dbReference type="PANTHER" id="PTHR39217">
    <property type="match status" value="1"/>
</dbReference>
<dbReference type="EMBL" id="JAGQHS010000018">
    <property type="protein sequence ID" value="MCA9755246.1"/>
    <property type="molecule type" value="Genomic_DNA"/>
</dbReference>